<evidence type="ECO:0000313" key="1">
    <source>
        <dbReference type="EMBL" id="RRT54820.1"/>
    </source>
</evidence>
<dbReference type="SUPFAM" id="SSF56784">
    <property type="entry name" value="HAD-like"/>
    <property type="match status" value="1"/>
</dbReference>
<dbReference type="AlphaFoldDB" id="A0A426YSV0"/>
<dbReference type="InterPro" id="IPR036412">
    <property type="entry name" value="HAD-like_sf"/>
</dbReference>
<evidence type="ECO:0008006" key="3">
    <source>
        <dbReference type="Google" id="ProtNLM"/>
    </source>
</evidence>
<dbReference type="Pfam" id="PF13242">
    <property type="entry name" value="Hydrolase_like"/>
    <property type="match status" value="1"/>
</dbReference>
<gene>
    <name evidence="1" type="ORF">B296_00028681</name>
</gene>
<feature type="non-terminal residue" evidence="1">
    <location>
        <position position="1"/>
    </location>
</feature>
<name>A0A426YSV0_ENSVE</name>
<comment type="caution">
    <text evidence="1">The sequence shown here is derived from an EMBL/GenBank/DDBJ whole genome shotgun (WGS) entry which is preliminary data.</text>
</comment>
<reference evidence="1 2" key="1">
    <citation type="journal article" date="2014" name="Agronomy (Basel)">
        <title>A Draft Genome Sequence for Ensete ventricosum, the Drought-Tolerant Tree Against Hunger.</title>
        <authorList>
            <person name="Harrison J."/>
            <person name="Moore K.A."/>
            <person name="Paszkiewicz K."/>
            <person name="Jones T."/>
            <person name="Grant M."/>
            <person name="Ambacheew D."/>
            <person name="Muzemil S."/>
            <person name="Studholme D.J."/>
        </authorList>
    </citation>
    <scope>NUCLEOTIDE SEQUENCE [LARGE SCALE GENOMIC DNA]</scope>
</reference>
<dbReference type="EMBL" id="AMZH03010405">
    <property type="protein sequence ID" value="RRT54820.1"/>
    <property type="molecule type" value="Genomic_DNA"/>
</dbReference>
<organism evidence="1 2">
    <name type="scientific">Ensete ventricosum</name>
    <name type="common">Abyssinian banana</name>
    <name type="synonym">Musa ensete</name>
    <dbReference type="NCBI Taxonomy" id="4639"/>
    <lineage>
        <taxon>Eukaryota</taxon>
        <taxon>Viridiplantae</taxon>
        <taxon>Streptophyta</taxon>
        <taxon>Embryophyta</taxon>
        <taxon>Tracheophyta</taxon>
        <taxon>Spermatophyta</taxon>
        <taxon>Magnoliopsida</taxon>
        <taxon>Liliopsida</taxon>
        <taxon>Zingiberales</taxon>
        <taxon>Musaceae</taxon>
        <taxon>Ensete</taxon>
    </lineage>
</organism>
<protein>
    <recommendedName>
        <fullName evidence="3">HAD family hydrolase</fullName>
    </recommendedName>
</protein>
<dbReference type="Proteomes" id="UP000287651">
    <property type="component" value="Unassembled WGS sequence"/>
</dbReference>
<sequence>VAAERLPDMKTEMLKYAREHVEEIGEGLEVLPGVASLLDALSSCNVVIGLVGLFGSDHIDRGHLVKIADDRAKELCPEGFDLRVHVGDTPNDIKAAEYGGALAIGVCTGIFTEEELKKSSCGSAIILSDLTDSKTFMNLLGIEG</sequence>
<dbReference type="Gene3D" id="3.40.50.1000">
    <property type="entry name" value="HAD superfamily/HAD-like"/>
    <property type="match status" value="1"/>
</dbReference>
<proteinExistence type="predicted"/>
<accession>A0A426YSV0</accession>
<evidence type="ECO:0000313" key="2">
    <source>
        <dbReference type="Proteomes" id="UP000287651"/>
    </source>
</evidence>
<dbReference type="InterPro" id="IPR023214">
    <property type="entry name" value="HAD_sf"/>
</dbReference>